<comment type="caution">
    <text evidence="2">The sequence shown here is derived from an EMBL/GenBank/DDBJ whole genome shotgun (WGS) entry which is preliminary data.</text>
</comment>
<keyword evidence="1" id="KW-0472">Membrane</keyword>
<accession>X1C4V0</accession>
<sequence>MDKKGQAIGGNIVQGMLLLMIVAFLGIVSITVYDSIESGVTDGMNTASATNAAN</sequence>
<name>X1C4V0_9ZZZZ</name>
<evidence type="ECO:0000256" key="1">
    <source>
        <dbReference type="SAM" id="Phobius"/>
    </source>
</evidence>
<reference evidence="2" key="1">
    <citation type="journal article" date="2014" name="Front. Microbiol.">
        <title>High frequency of phylogenetically diverse reductive dehalogenase-homologous genes in deep subseafloor sedimentary metagenomes.</title>
        <authorList>
            <person name="Kawai M."/>
            <person name="Futagami T."/>
            <person name="Toyoda A."/>
            <person name="Takaki Y."/>
            <person name="Nishi S."/>
            <person name="Hori S."/>
            <person name="Arai W."/>
            <person name="Tsubouchi T."/>
            <person name="Morono Y."/>
            <person name="Uchiyama I."/>
            <person name="Ito T."/>
            <person name="Fujiyama A."/>
            <person name="Inagaki F."/>
            <person name="Takami H."/>
        </authorList>
    </citation>
    <scope>NUCLEOTIDE SEQUENCE</scope>
    <source>
        <strain evidence="2">Expedition CK06-06</strain>
    </source>
</reference>
<proteinExistence type="predicted"/>
<feature type="transmembrane region" description="Helical" evidence="1">
    <location>
        <begin position="12"/>
        <end position="33"/>
    </location>
</feature>
<keyword evidence="1" id="KW-0812">Transmembrane</keyword>
<organism evidence="2">
    <name type="scientific">marine sediment metagenome</name>
    <dbReference type="NCBI Taxonomy" id="412755"/>
    <lineage>
        <taxon>unclassified sequences</taxon>
        <taxon>metagenomes</taxon>
        <taxon>ecological metagenomes</taxon>
    </lineage>
</organism>
<feature type="non-terminal residue" evidence="2">
    <location>
        <position position="54"/>
    </location>
</feature>
<evidence type="ECO:0000313" key="2">
    <source>
        <dbReference type="EMBL" id="GAG79396.1"/>
    </source>
</evidence>
<protein>
    <submittedName>
        <fullName evidence="2">Uncharacterized protein</fullName>
    </submittedName>
</protein>
<dbReference type="EMBL" id="BART01017579">
    <property type="protein sequence ID" value="GAG79396.1"/>
    <property type="molecule type" value="Genomic_DNA"/>
</dbReference>
<keyword evidence="1" id="KW-1133">Transmembrane helix</keyword>
<dbReference type="AlphaFoldDB" id="X1C4V0"/>
<gene>
    <name evidence="2" type="ORF">S01H4_33408</name>
</gene>